<evidence type="ECO:0000313" key="7">
    <source>
        <dbReference type="EMBL" id="ANY68287.1"/>
    </source>
</evidence>
<sequence>MTTAELAHPMDMKLEMDELEARHPEQQAENVLAAEAPGSKEQTDAPSQQAARLADFVRQAPIVREERTCKETIAVFKQHPESECVVVCDAADRVKGLMMRNRFFLKLGHRFSADLYYEKPITVMMDATPLIIDFESAPDHLIERALNRQEKVLYDCVLVTDAGKFTGVLTVADLLKLSKRLQEEAELAQRRTIRSAEERVKEIESAIQSVRGSTEEGEELSVVMVDLTLKGKNELDNVTKAFASIAANSQLQEERMRALQAEAGSISKVSGLIKELAEQSNLLAINASIEAARAGEHGRGFAIVAGEVMKLANQTKTSAATITSLIQTIIQEIEQTAQLAKNGRLETASSEAHVHEVEGAFNSLFHAAAENRGNAGQIGALSEQAYLQVQHVAQEMSSLQKNTLS</sequence>
<dbReference type="PRINTS" id="PR00260">
    <property type="entry name" value="CHEMTRNSDUCR"/>
</dbReference>
<dbReference type="RefSeq" id="WP_099519432.1">
    <property type="nucleotide sequence ID" value="NZ_CP016808.1"/>
</dbReference>
<protein>
    <recommendedName>
        <fullName evidence="6">Methyl-accepting transducer domain-containing protein</fullName>
    </recommendedName>
</protein>
<reference evidence="7" key="1">
    <citation type="submission" date="2016-08" db="EMBL/GenBank/DDBJ databases">
        <title>Complete Genome Seqeunce of Paenibacillus sp. BIHB 4019 from tea rhizoplane.</title>
        <authorList>
            <person name="Thakur R."/>
            <person name="Swarnkar M.K."/>
            <person name="Gulati A."/>
        </authorList>
    </citation>
    <scope>NUCLEOTIDE SEQUENCE [LARGE SCALE GENOMIC DNA]</scope>
    <source>
        <strain evidence="7">BIHB4019</strain>
    </source>
</reference>
<dbReference type="InterPro" id="IPR046342">
    <property type="entry name" value="CBS_dom_sf"/>
</dbReference>
<keyword evidence="1 3" id="KW-0807">Transducer</keyword>
<name>A0A1B2DKN2_9BACL</name>
<comment type="similarity">
    <text evidence="2">Belongs to the methyl-accepting chemotaxis (MCP) protein family.</text>
</comment>
<dbReference type="GO" id="GO:0016020">
    <property type="term" value="C:membrane"/>
    <property type="evidence" value="ECO:0007669"/>
    <property type="project" value="InterPro"/>
</dbReference>
<evidence type="ECO:0000256" key="3">
    <source>
        <dbReference type="PROSITE-ProRule" id="PRU00284"/>
    </source>
</evidence>
<evidence type="ECO:0000256" key="2">
    <source>
        <dbReference type="ARBA" id="ARBA00029447"/>
    </source>
</evidence>
<feature type="domain" description="Methyl-accepting transducer" evidence="6">
    <location>
        <begin position="189"/>
        <end position="400"/>
    </location>
</feature>
<dbReference type="SUPFAM" id="SSF54631">
    <property type="entry name" value="CBS-domain pair"/>
    <property type="match status" value="1"/>
</dbReference>
<evidence type="ECO:0000256" key="1">
    <source>
        <dbReference type="ARBA" id="ARBA00023224"/>
    </source>
</evidence>
<dbReference type="InterPro" id="IPR004089">
    <property type="entry name" value="MCPsignal_dom"/>
</dbReference>
<gene>
    <name evidence="7" type="ORF">BBD42_18755</name>
</gene>
<dbReference type="PANTHER" id="PTHR32089">
    <property type="entry name" value="METHYL-ACCEPTING CHEMOTAXIS PROTEIN MCPB"/>
    <property type="match status" value="1"/>
</dbReference>
<dbReference type="GO" id="GO:0006935">
    <property type="term" value="P:chemotaxis"/>
    <property type="evidence" value="ECO:0007669"/>
    <property type="project" value="InterPro"/>
</dbReference>
<dbReference type="PANTHER" id="PTHR32089:SF112">
    <property type="entry name" value="LYSOZYME-LIKE PROTEIN-RELATED"/>
    <property type="match status" value="1"/>
</dbReference>
<feature type="coiled-coil region" evidence="4">
    <location>
        <begin position="171"/>
        <end position="213"/>
    </location>
</feature>
<proteinExistence type="inferred from homology"/>
<dbReference type="PROSITE" id="PS50111">
    <property type="entry name" value="CHEMOTAXIS_TRANSDUC_2"/>
    <property type="match status" value="1"/>
</dbReference>
<dbReference type="AlphaFoldDB" id="A0A1B2DKN2"/>
<keyword evidence="4" id="KW-0175">Coiled coil</keyword>
<dbReference type="GO" id="GO:0004888">
    <property type="term" value="F:transmembrane signaling receptor activity"/>
    <property type="evidence" value="ECO:0007669"/>
    <property type="project" value="InterPro"/>
</dbReference>
<feature type="region of interest" description="Disordered" evidence="5">
    <location>
        <begin position="1"/>
        <end position="47"/>
    </location>
</feature>
<dbReference type="SMART" id="SM00283">
    <property type="entry name" value="MA"/>
    <property type="match status" value="1"/>
</dbReference>
<dbReference type="GO" id="GO:0007165">
    <property type="term" value="P:signal transduction"/>
    <property type="evidence" value="ECO:0007669"/>
    <property type="project" value="UniProtKB-KW"/>
</dbReference>
<evidence type="ECO:0000259" key="6">
    <source>
        <dbReference type="PROSITE" id="PS50111"/>
    </source>
</evidence>
<dbReference type="Gene3D" id="1.10.287.950">
    <property type="entry name" value="Methyl-accepting chemotaxis protein"/>
    <property type="match status" value="1"/>
</dbReference>
<dbReference type="EMBL" id="CP016808">
    <property type="protein sequence ID" value="ANY68287.1"/>
    <property type="molecule type" value="Genomic_DNA"/>
</dbReference>
<accession>A0A1B2DKN2</accession>
<organism evidence="7">
    <name type="scientific">Paenibacillus sp. BIHB 4019</name>
    <dbReference type="NCBI Taxonomy" id="1870819"/>
    <lineage>
        <taxon>Bacteria</taxon>
        <taxon>Bacillati</taxon>
        <taxon>Bacillota</taxon>
        <taxon>Bacilli</taxon>
        <taxon>Bacillales</taxon>
        <taxon>Paenibacillaceae</taxon>
        <taxon>Paenibacillus</taxon>
    </lineage>
</organism>
<dbReference type="Gene3D" id="3.10.580.10">
    <property type="entry name" value="CBS-domain"/>
    <property type="match status" value="1"/>
</dbReference>
<feature type="compositionally biased region" description="Basic and acidic residues" evidence="5">
    <location>
        <begin position="8"/>
        <end position="26"/>
    </location>
</feature>
<dbReference type="SUPFAM" id="SSF58104">
    <property type="entry name" value="Methyl-accepting chemotaxis protein (MCP) signaling domain"/>
    <property type="match status" value="1"/>
</dbReference>
<dbReference type="InterPro" id="IPR004090">
    <property type="entry name" value="Chemotax_Me-accpt_rcpt"/>
</dbReference>
<dbReference type="Pfam" id="PF00015">
    <property type="entry name" value="MCPsignal"/>
    <property type="match status" value="1"/>
</dbReference>
<evidence type="ECO:0000256" key="5">
    <source>
        <dbReference type="SAM" id="MobiDB-lite"/>
    </source>
</evidence>
<evidence type="ECO:0000256" key="4">
    <source>
        <dbReference type="SAM" id="Coils"/>
    </source>
</evidence>